<evidence type="ECO:0000313" key="1">
    <source>
        <dbReference type="EMBL" id="GHO50914.1"/>
    </source>
</evidence>
<comment type="caution">
    <text evidence="1">The sequence shown here is derived from an EMBL/GenBank/DDBJ whole genome shotgun (WGS) entry which is preliminary data.</text>
</comment>
<dbReference type="EMBL" id="BNJF01000010">
    <property type="protein sequence ID" value="GHO50914.1"/>
    <property type="molecule type" value="Genomic_DNA"/>
</dbReference>
<keyword evidence="2" id="KW-1185">Reference proteome</keyword>
<dbReference type="Proteomes" id="UP000612362">
    <property type="component" value="Unassembled WGS sequence"/>
</dbReference>
<reference evidence="1" key="1">
    <citation type="submission" date="2020-10" db="EMBL/GenBank/DDBJ databases">
        <title>Taxonomic study of unclassified bacteria belonging to the class Ktedonobacteria.</title>
        <authorList>
            <person name="Yabe S."/>
            <person name="Wang C.M."/>
            <person name="Zheng Y."/>
            <person name="Sakai Y."/>
            <person name="Cavaletti L."/>
            <person name="Monciardini P."/>
            <person name="Donadio S."/>
        </authorList>
    </citation>
    <scope>NUCLEOTIDE SEQUENCE</scope>
    <source>
        <strain evidence="1">SOSP1-1</strain>
    </source>
</reference>
<organism evidence="1 2">
    <name type="scientific">Ktedonospora formicarum</name>
    <dbReference type="NCBI Taxonomy" id="2778364"/>
    <lineage>
        <taxon>Bacteria</taxon>
        <taxon>Bacillati</taxon>
        <taxon>Chloroflexota</taxon>
        <taxon>Ktedonobacteria</taxon>
        <taxon>Ktedonobacterales</taxon>
        <taxon>Ktedonobacteraceae</taxon>
        <taxon>Ktedonospora</taxon>
    </lineage>
</organism>
<gene>
    <name evidence="1" type="ORF">KSX_90770</name>
</gene>
<name>A0A8J3IFE1_9CHLR</name>
<accession>A0A8J3IFE1</accession>
<sequence length="51" mass="5918">MRGMRLMDISAETTTLWETRSICYVPMFATRILHSMGNDPDTALRAKGERW</sequence>
<proteinExistence type="predicted"/>
<protein>
    <submittedName>
        <fullName evidence="1">Uncharacterized protein</fullName>
    </submittedName>
</protein>
<evidence type="ECO:0000313" key="2">
    <source>
        <dbReference type="Proteomes" id="UP000612362"/>
    </source>
</evidence>
<dbReference type="AlphaFoldDB" id="A0A8J3IFE1"/>